<dbReference type="Proteomes" id="UP000198210">
    <property type="component" value="Chromosome I"/>
</dbReference>
<evidence type="ECO:0000313" key="2">
    <source>
        <dbReference type="Proteomes" id="UP000198210"/>
    </source>
</evidence>
<keyword evidence="2" id="KW-1185">Reference proteome</keyword>
<proteinExistence type="predicted"/>
<name>A0A1C5J6A0_9ACTN</name>
<gene>
    <name evidence="1" type="ORF">GA0074704_4169</name>
</gene>
<dbReference type="AlphaFoldDB" id="A0A1C5J6A0"/>
<reference evidence="1 2" key="1">
    <citation type="submission" date="2016-06" db="EMBL/GenBank/DDBJ databases">
        <authorList>
            <person name="Kjaerup R.B."/>
            <person name="Dalgaard T.S."/>
            <person name="Juul-Madsen H.R."/>
        </authorList>
    </citation>
    <scope>NUCLEOTIDE SEQUENCE [LARGE SCALE GENOMIC DNA]</scope>
    <source>
        <strain evidence="1 2">DSM 45097</strain>
    </source>
</reference>
<accession>A0A1C5J6A0</accession>
<dbReference type="InterPro" id="IPR029058">
    <property type="entry name" value="AB_hydrolase_fold"/>
</dbReference>
<protein>
    <recommendedName>
        <fullName evidence="3">Thioesterase domain-containing protein</fullName>
    </recommendedName>
</protein>
<dbReference type="RefSeq" id="WP_157743751.1">
    <property type="nucleotide sequence ID" value="NZ_JBHLYF010000005.1"/>
</dbReference>
<organism evidence="1 2">
    <name type="scientific">Micromonospora siamensis</name>
    <dbReference type="NCBI Taxonomy" id="299152"/>
    <lineage>
        <taxon>Bacteria</taxon>
        <taxon>Bacillati</taxon>
        <taxon>Actinomycetota</taxon>
        <taxon>Actinomycetes</taxon>
        <taxon>Micromonosporales</taxon>
        <taxon>Micromonosporaceae</taxon>
        <taxon>Micromonospora</taxon>
    </lineage>
</organism>
<dbReference type="Gene3D" id="3.40.50.1820">
    <property type="entry name" value="alpha/beta hydrolase"/>
    <property type="match status" value="1"/>
</dbReference>
<evidence type="ECO:0000313" key="1">
    <source>
        <dbReference type="EMBL" id="SCG66102.1"/>
    </source>
</evidence>
<sequence>MASTVSVQTILKRLTKGDAEPVLVADFQAWTTAPRLSRLLSRRADGHPVSQIDPIGVLSGDRPYLPLPELAELCAEEFLAADPAGGRVFIVGHCSASALSLHIAELLGDSHDVTTILVGPVWADLAHVRRRFAETLTNLGAAVRPCPDLDGDPVAAVARMEHVLKAEVDALAASRGLDSAADAFSELVGWYRGWLAFLLACHNDPRKTWDTARTTVVALAAPATQVTIPGLSVGAYRLEEVPALAQDEPITPELAEAVLAYVARR</sequence>
<dbReference type="EMBL" id="LT607751">
    <property type="protein sequence ID" value="SCG66102.1"/>
    <property type="molecule type" value="Genomic_DNA"/>
</dbReference>
<dbReference type="SUPFAM" id="SSF53474">
    <property type="entry name" value="alpha/beta-Hydrolases"/>
    <property type="match status" value="1"/>
</dbReference>
<evidence type="ECO:0008006" key="3">
    <source>
        <dbReference type="Google" id="ProtNLM"/>
    </source>
</evidence>